<dbReference type="Proteomes" id="UP000663859">
    <property type="component" value="Unassembled WGS sequence"/>
</dbReference>
<sequence length="55" mass="6072">MFGLPQEKPPVPVVSTTPNLAYALAGKLTTTRDSNLKTRWRMESRGVARCDSPEP</sequence>
<gene>
    <name evidence="1" type="ORF">MPNT_80061</name>
</gene>
<name>A0A8J2BM59_9BACT</name>
<comment type="caution">
    <text evidence="1">The sequence shown here is derived from an EMBL/GenBank/DDBJ whole genome shotgun (WGS) entry which is preliminary data.</text>
</comment>
<keyword evidence="2" id="KW-1185">Reference proteome</keyword>
<evidence type="ECO:0000313" key="2">
    <source>
        <dbReference type="Proteomes" id="UP000663859"/>
    </source>
</evidence>
<protein>
    <submittedName>
        <fullName evidence="1">Uncharacterized protein</fullName>
    </submittedName>
</protein>
<proteinExistence type="predicted"/>
<reference evidence="1" key="1">
    <citation type="submission" date="2021-02" db="EMBL/GenBank/DDBJ databases">
        <authorList>
            <person name="Cremers G."/>
            <person name="Picone N."/>
        </authorList>
    </citation>
    <scope>NUCLEOTIDE SEQUENCE</scope>
    <source>
        <strain evidence="1">PQ17</strain>
    </source>
</reference>
<dbReference type="EMBL" id="CAJNOB010000070">
    <property type="protein sequence ID" value="CAF0705002.1"/>
    <property type="molecule type" value="Genomic_DNA"/>
</dbReference>
<organism evidence="1 2">
    <name type="scientific">Candidatus Methylacidithermus pantelleriae</name>
    <dbReference type="NCBI Taxonomy" id="2744239"/>
    <lineage>
        <taxon>Bacteria</taxon>
        <taxon>Pseudomonadati</taxon>
        <taxon>Verrucomicrobiota</taxon>
        <taxon>Methylacidiphilae</taxon>
        <taxon>Methylacidiphilales</taxon>
        <taxon>Methylacidiphilaceae</taxon>
        <taxon>Candidatus Methylacidithermus</taxon>
    </lineage>
</organism>
<dbReference type="AlphaFoldDB" id="A0A8J2BM59"/>
<evidence type="ECO:0000313" key="1">
    <source>
        <dbReference type="EMBL" id="CAF0705002.1"/>
    </source>
</evidence>
<accession>A0A8J2BM59</accession>